<dbReference type="InterPro" id="IPR036249">
    <property type="entry name" value="Thioredoxin-like_sf"/>
</dbReference>
<dbReference type="InterPro" id="IPR013740">
    <property type="entry name" value="Redoxin"/>
</dbReference>
<dbReference type="KEGG" id="pnd:Pla175_11220"/>
<evidence type="ECO:0000256" key="7">
    <source>
        <dbReference type="SAM" id="SignalP"/>
    </source>
</evidence>
<name>A0A518D8E3_9BACT</name>
<evidence type="ECO:0000256" key="2">
    <source>
        <dbReference type="ARBA" id="ARBA00022862"/>
    </source>
</evidence>
<sequence precursor="true">MSHHTLRLTALLFCVATPTSAALAQPAAPTKTNPTPPKVGDEAPSFKLLPYNAKPGPQSDESLVELAGLLEQGPVVLVVLRGYPGYQCPACSAQVAQFVAKADALGKAGASVVMVYPGPKNELAMRASEFVGDTKLPKSFHLLIDPAYKFTNKYHLRWKAPRETAYPATFVINSEGEIVFAEVSQSHGGRTNVAAVLETLD</sequence>
<feature type="signal peptide" evidence="7">
    <location>
        <begin position="1"/>
        <end position="24"/>
    </location>
</feature>
<gene>
    <name evidence="9" type="ORF">Pla175_11220</name>
</gene>
<dbReference type="OrthoDB" id="279898at2"/>
<evidence type="ECO:0000259" key="8">
    <source>
        <dbReference type="PROSITE" id="PS51352"/>
    </source>
</evidence>
<dbReference type="InterPro" id="IPR050924">
    <property type="entry name" value="Peroxiredoxin_BCP/PrxQ"/>
</dbReference>
<dbReference type="Gene3D" id="3.40.30.10">
    <property type="entry name" value="Glutaredoxin"/>
    <property type="match status" value="1"/>
</dbReference>
<keyword evidence="5" id="KW-0676">Redox-active center</keyword>
<organism evidence="9 10">
    <name type="scientific">Pirellulimonas nuda</name>
    <dbReference type="NCBI Taxonomy" id="2528009"/>
    <lineage>
        <taxon>Bacteria</taxon>
        <taxon>Pseudomonadati</taxon>
        <taxon>Planctomycetota</taxon>
        <taxon>Planctomycetia</taxon>
        <taxon>Pirellulales</taxon>
        <taxon>Lacipirellulaceae</taxon>
        <taxon>Pirellulimonas</taxon>
    </lineage>
</organism>
<evidence type="ECO:0000256" key="6">
    <source>
        <dbReference type="SAM" id="MobiDB-lite"/>
    </source>
</evidence>
<dbReference type="AlphaFoldDB" id="A0A518D8E3"/>
<keyword evidence="7" id="KW-0732">Signal</keyword>
<dbReference type="PANTHER" id="PTHR42801">
    <property type="entry name" value="THIOREDOXIN-DEPENDENT PEROXIDE REDUCTASE"/>
    <property type="match status" value="1"/>
</dbReference>
<keyword evidence="10" id="KW-1185">Reference proteome</keyword>
<evidence type="ECO:0000256" key="5">
    <source>
        <dbReference type="ARBA" id="ARBA00023284"/>
    </source>
</evidence>
<feature type="chain" id="PRO_5022052835" evidence="7">
    <location>
        <begin position="25"/>
        <end position="201"/>
    </location>
</feature>
<evidence type="ECO:0000256" key="4">
    <source>
        <dbReference type="ARBA" id="ARBA00023157"/>
    </source>
</evidence>
<keyword evidence="1" id="KW-0575">Peroxidase</keyword>
<dbReference type="PROSITE" id="PS51352">
    <property type="entry name" value="THIOREDOXIN_2"/>
    <property type="match status" value="1"/>
</dbReference>
<keyword evidence="4" id="KW-1015">Disulfide bond</keyword>
<evidence type="ECO:0000313" key="9">
    <source>
        <dbReference type="EMBL" id="QDU87756.1"/>
    </source>
</evidence>
<keyword evidence="3" id="KW-0560">Oxidoreductase</keyword>
<dbReference type="Pfam" id="PF08534">
    <property type="entry name" value="Redoxin"/>
    <property type="match status" value="1"/>
</dbReference>
<feature type="region of interest" description="Disordered" evidence="6">
    <location>
        <begin position="24"/>
        <end position="44"/>
    </location>
</feature>
<dbReference type="GO" id="GO:0005737">
    <property type="term" value="C:cytoplasm"/>
    <property type="evidence" value="ECO:0007669"/>
    <property type="project" value="TreeGrafter"/>
</dbReference>
<evidence type="ECO:0000256" key="1">
    <source>
        <dbReference type="ARBA" id="ARBA00022559"/>
    </source>
</evidence>
<protein>
    <submittedName>
        <fullName evidence="9">Redoxin</fullName>
    </submittedName>
</protein>
<dbReference type="RefSeq" id="WP_145281938.1">
    <property type="nucleotide sequence ID" value="NZ_CP036291.1"/>
</dbReference>
<dbReference type="InterPro" id="IPR013766">
    <property type="entry name" value="Thioredoxin_domain"/>
</dbReference>
<feature type="domain" description="Thioredoxin" evidence="8">
    <location>
        <begin position="37"/>
        <end position="201"/>
    </location>
</feature>
<dbReference type="GO" id="GO:0034599">
    <property type="term" value="P:cellular response to oxidative stress"/>
    <property type="evidence" value="ECO:0007669"/>
    <property type="project" value="TreeGrafter"/>
</dbReference>
<evidence type="ECO:0000313" key="10">
    <source>
        <dbReference type="Proteomes" id="UP000317429"/>
    </source>
</evidence>
<accession>A0A518D8E3</accession>
<dbReference type="GO" id="GO:0008379">
    <property type="term" value="F:thioredoxin peroxidase activity"/>
    <property type="evidence" value="ECO:0007669"/>
    <property type="project" value="TreeGrafter"/>
</dbReference>
<dbReference type="GO" id="GO:0045454">
    <property type="term" value="P:cell redox homeostasis"/>
    <property type="evidence" value="ECO:0007669"/>
    <property type="project" value="TreeGrafter"/>
</dbReference>
<dbReference type="PANTHER" id="PTHR42801:SF4">
    <property type="entry name" value="AHPC_TSA FAMILY PROTEIN"/>
    <property type="match status" value="1"/>
</dbReference>
<dbReference type="EMBL" id="CP036291">
    <property type="protein sequence ID" value="QDU87756.1"/>
    <property type="molecule type" value="Genomic_DNA"/>
</dbReference>
<keyword evidence="2" id="KW-0049">Antioxidant</keyword>
<dbReference type="Proteomes" id="UP000317429">
    <property type="component" value="Chromosome"/>
</dbReference>
<reference evidence="9 10" key="1">
    <citation type="submission" date="2019-02" db="EMBL/GenBank/DDBJ databases">
        <title>Deep-cultivation of Planctomycetes and their phenomic and genomic characterization uncovers novel biology.</title>
        <authorList>
            <person name="Wiegand S."/>
            <person name="Jogler M."/>
            <person name="Boedeker C."/>
            <person name="Pinto D."/>
            <person name="Vollmers J."/>
            <person name="Rivas-Marin E."/>
            <person name="Kohn T."/>
            <person name="Peeters S.H."/>
            <person name="Heuer A."/>
            <person name="Rast P."/>
            <person name="Oberbeckmann S."/>
            <person name="Bunk B."/>
            <person name="Jeske O."/>
            <person name="Meyerdierks A."/>
            <person name="Storesund J.E."/>
            <person name="Kallscheuer N."/>
            <person name="Luecker S."/>
            <person name="Lage O.M."/>
            <person name="Pohl T."/>
            <person name="Merkel B.J."/>
            <person name="Hornburger P."/>
            <person name="Mueller R.-W."/>
            <person name="Bruemmer F."/>
            <person name="Labrenz M."/>
            <person name="Spormann A.M."/>
            <person name="Op den Camp H."/>
            <person name="Overmann J."/>
            <person name="Amann R."/>
            <person name="Jetten M.S.M."/>
            <person name="Mascher T."/>
            <person name="Medema M.H."/>
            <person name="Devos D.P."/>
            <person name="Kaster A.-K."/>
            <person name="Ovreas L."/>
            <person name="Rohde M."/>
            <person name="Galperin M.Y."/>
            <person name="Jogler C."/>
        </authorList>
    </citation>
    <scope>NUCLEOTIDE SEQUENCE [LARGE SCALE GENOMIC DNA]</scope>
    <source>
        <strain evidence="9 10">Pla175</strain>
    </source>
</reference>
<evidence type="ECO:0000256" key="3">
    <source>
        <dbReference type="ARBA" id="ARBA00023002"/>
    </source>
</evidence>
<proteinExistence type="predicted"/>
<dbReference type="SUPFAM" id="SSF52833">
    <property type="entry name" value="Thioredoxin-like"/>
    <property type="match status" value="1"/>
</dbReference>